<feature type="region of interest" description="Disordered" evidence="1">
    <location>
        <begin position="48"/>
        <end position="68"/>
    </location>
</feature>
<evidence type="ECO:0000313" key="3">
    <source>
        <dbReference type="Proteomes" id="UP000265520"/>
    </source>
</evidence>
<accession>A0A392NK31</accession>
<comment type="caution">
    <text evidence="2">The sequence shown here is derived from an EMBL/GenBank/DDBJ whole genome shotgun (WGS) entry which is preliminary data.</text>
</comment>
<dbReference type="Proteomes" id="UP000265520">
    <property type="component" value="Unassembled WGS sequence"/>
</dbReference>
<evidence type="ECO:0000256" key="1">
    <source>
        <dbReference type="SAM" id="MobiDB-lite"/>
    </source>
</evidence>
<evidence type="ECO:0000313" key="2">
    <source>
        <dbReference type="EMBL" id="MCI00257.1"/>
    </source>
</evidence>
<name>A0A392NK31_9FABA</name>
<dbReference type="AlphaFoldDB" id="A0A392NK31"/>
<protein>
    <submittedName>
        <fullName evidence="2">Uncharacterized protein</fullName>
    </submittedName>
</protein>
<proteinExistence type="predicted"/>
<keyword evidence="3" id="KW-1185">Reference proteome</keyword>
<sequence>MQLSSTNLIITNSYITQLNIFTMIQSSGFEKRLWCPCIPTVETQSIRTEAAEETAATGNGPKGNVGED</sequence>
<organism evidence="2 3">
    <name type="scientific">Trifolium medium</name>
    <dbReference type="NCBI Taxonomy" id="97028"/>
    <lineage>
        <taxon>Eukaryota</taxon>
        <taxon>Viridiplantae</taxon>
        <taxon>Streptophyta</taxon>
        <taxon>Embryophyta</taxon>
        <taxon>Tracheophyta</taxon>
        <taxon>Spermatophyta</taxon>
        <taxon>Magnoliopsida</taxon>
        <taxon>eudicotyledons</taxon>
        <taxon>Gunneridae</taxon>
        <taxon>Pentapetalae</taxon>
        <taxon>rosids</taxon>
        <taxon>fabids</taxon>
        <taxon>Fabales</taxon>
        <taxon>Fabaceae</taxon>
        <taxon>Papilionoideae</taxon>
        <taxon>50 kb inversion clade</taxon>
        <taxon>NPAAA clade</taxon>
        <taxon>Hologalegina</taxon>
        <taxon>IRL clade</taxon>
        <taxon>Trifolieae</taxon>
        <taxon>Trifolium</taxon>
    </lineage>
</organism>
<dbReference type="EMBL" id="LXQA010042678">
    <property type="protein sequence ID" value="MCI00257.1"/>
    <property type="molecule type" value="Genomic_DNA"/>
</dbReference>
<reference evidence="2 3" key="1">
    <citation type="journal article" date="2018" name="Front. Plant Sci.">
        <title>Red Clover (Trifolium pratense) and Zigzag Clover (T. medium) - A Picture of Genomic Similarities and Differences.</title>
        <authorList>
            <person name="Dluhosova J."/>
            <person name="Istvanek J."/>
            <person name="Nedelnik J."/>
            <person name="Repkova J."/>
        </authorList>
    </citation>
    <scope>NUCLEOTIDE SEQUENCE [LARGE SCALE GENOMIC DNA]</scope>
    <source>
        <strain evidence="3">cv. 10/8</strain>
        <tissue evidence="2">Leaf</tissue>
    </source>
</reference>